<accession>A0AAW3PB75</accession>
<evidence type="ECO:0000313" key="2">
    <source>
        <dbReference type="Proteomes" id="UP000063236"/>
    </source>
</evidence>
<organism evidence="1 2">
    <name type="scientific">Burkholderia diffusa</name>
    <dbReference type="NCBI Taxonomy" id="488732"/>
    <lineage>
        <taxon>Bacteria</taxon>
        <taxon>Pseudomonadati</taxon>
        <taxon>Pseudomonadota</taxon>
        <taxon>Betaproteobacteria</taxon>
        <taxon>Burkholderiales</taxon>
        <taxon>Burkholderiaceae</taxon>
        <taxon>Burkholderia</taxon>
        <taxon>Burkholderia cepacia complex</taxon>
    </lineage>
</organism>
<dbReference type="AlphaFoldDB" id="A0AAW3PB75"/>
<dbReference type="EMBL" id="LPJV01000059">
    <property type="protein sequence ID" value="KWF46716.1"/>
    <property type="molecule type" value="Genomic_DNA"/>
</dbReference>
<comment type="caution">
    <text evidence="1">The sequence shown here is derived from an EMBL/GenBank/DDBJ whole genome shotgun (WGS) entry which is preliminary data.</text>
</comment>
<proteinExistence type="predicted"/>
<gene>
    <name evidence="1" type="ORF">WL88_25735</name>
</gene>
<evidence type="ECO:0000313" key="1">
    <source>
        <dbReference type="EMBL" id="KWF46716.1"/>
    </source>
</evidence>
<reference evidence="1 2" key="1">
    <citation type="submission" date="2015-11" db="EMBL/GenBank/DDBJ databases">
        <title>Expanding the genomic diversity of Burkholderia species for the development of highly accurate diagnostics.</title>
        <authorList>
            <person name="Sahl J."/>
            <person name="Keim P."/>
            <person name="Wagner D."/>
        </authorList>
    </citation>
    <scope>NUCLEOTIDE SEQUENCE [LARGE SCALE GENOMIC DNA]</scope>
    <source>
        <strain evidence="1 2">MSMB378WGS</strain>
    </source>
</reference>
<protein>
    <submittedName>
        <fullName evidence="1">Uncharacterized protein</fullName>
    </submittedName>
</protein>
<name>A0AAW3PB75_9BURK</name>
<sequence>MLCSLQKPSLRVTCPQRIFCLQNTHPLYGMRATKGLRTGFRKAEMLNFPLIYQILYGACDVFDRYRRIKAMLIKQVDTVAVQPLERRFRNFPDVIGATVQANDLVVTNVESEFRCNDDMVAERRQGFANQFLVEKWAACFRGVKKRNATLISTTYNVYLLVTT</sequence>
<dbReference type="Proteomes" id="UP000063236">
    <property type="component" value="Unassembled WGS sequence"/>
</dbReference>